<dbReference type="InterPro" id="IPR050982">
    <property type="entry name" value="Auxin_biosynth/cation_transpt"/>
</dbReference>
<keyword evidence="1" id="KW-0560">Oxidoreductase</keyword>
<keyword evidence="3" id="KW-0503">Monooxygenase</keyword>
<evidence type="ECO:0000313" key="2">
    <source>
        <dbReference type="EMBL" id="MDG0865612.1"/>
    </source>
</evidence>
<organism evidence="3 4">
    <name type="scientific">Candidatus Lucifugimonas marina</name>
    <dbReference type="NCBI Taxonomy" id="3038979"/>
    <lineage>
        <taxon>Bacteria</taxon>
        <taxon>Bacillati</taxon>
        <taxon>Chloroflexota</taxon>
        <taxon>Dehalococcoidia</taxon>
        <taxon>SAR202 cluster</taxon>
        <taxon>Candidatus Lucifugimonadales</taxon>
        <taxon>Candidatus Lucifugimonadaceae</taxon>
        <taxon>Candidatus Lucifugimonas</taxon>
    </lineage>
</organism>
<gene>
    <name evidence="2" type="ORF">GKO46_00810</name>
    <name evidence="3" type="ORF">GKO48_08415</name>
</gene>
<dbReference type="AlphaFoldDB" id="A0AAJ5ZER7"/>
<name>A0AAJ5ZER7_9CHLR</name>
<dbReference type="PANTHER" id="PTHR43539">
    <property type="entry name" value="FLAVIN-BINDING MONOOXYGENASE-LIKE PROTEIN (AFU_ORTHOLOGUE AFUA_4G09220)"/>
    <property type="match status" value="1"/>
</dbReference>
<reference evidence="3" key="2">
    <citation type="journal article" date="2023" name="Nat. Commun.">
        <title>Cultivation of marine bacteria of the SAR202 clade.</title>
        <authorList>
            <person name="Lim Y."/>
            <person name="Seo J.H."/>
            <person name="Giovannoni S.J."/>
            <person name="Kang I."/>
            <person name="Cho J.C."/>
        </authorList>
    </citation>
    <scope>NUCLEOTIDE SEQUENCE</scope>
    <source>
        <strain evidence="3">JH1073</strain>
    </source>
</reference>
<evidence type="ECO:0000313" key="5">
    <source>
        <dbReference type="Proteomes" id="UP001321249"/>
    </source>
</evidence>
<dbReference type="InterPro" id="IPR036188">
    <property type="entry name" value="FAD/NAD-bd_sf"/>
</dbReference>
<evidence type="ECO:0000256" key="1">
    <source>
        <dbReference type="ARBA" id="ARBA00023002"/>
    </source>
</evidence>
<dbReference type="EMBL" id="WMBE01000001">
    <property type="protein sequence ID" value="MDG0865612.1"/>
    <property type="molecule type" value="Genomic_DNA"/>
</dbReference>
<dbReference type="Proteomes" id="UP001219901">
    <property type="component" value="Chromosome"/>
</dbReference>
<dbReference type="Proteomes" id="UP001321249">
    <property type="component" value="Unassembled WGS sequence"/>
</dbReference>
<dbReference type="PRINTS" id="PR00411">
    <property type="entry name" value="PNDRDTASEI"/>
</dbReference>
<protein>
    <submittedName>
        <fullName evidence="3">SidA/IucD/PvdA family monooxygenase</fullName>
    </submittedName>
</protein>
<dbReference type="Gene3D" id="3.50.50.60">
    <property type="entry name" value="FAD/NAD(P)-binding domain"/>
    <property type="match status" value="2"/>
</dbReference>
<reference evidence="4" key="3">
    <citation type="submission" date="2023-06" db="EMBL/GenBank/DDBJ databases">
        <title>Pangenomics reveal diversification of enzyme families and niche specialization in globally abundant SAR202 bacteria.</title>
        <authorList>
            <person name="Saw J.H.W."/>
        </authorList>
    </citation>
    <scope>NUCLEOTIDE SEQUENCE [LARGE SCALE GENOMIC DNA]</scope>
    <source>
        <strain evidence="4">JH1073</strain>
    </source>
</reference>
<proteinExistence type="predicted"/>
<evidence type="ECO:0000313" key="3">
    <source>
        <dbReference type="EMBL" id="WFG39640.1"/>
    </source>
</evidence>
<keyword evidence="4" id="KW-1185">Reference proteome</keyword>
<dbReference type="Pfam" id="PF13738">
    <property type="entry name" value="Pyr_redox_3"/>
    <property type="match status" value="1"/>
</dbReference>
<dbReference type="EMBL" id="CP046147">
    <property type="protein sequence ID" value="WFG39640.1"/>
    <property type="molecule type" value="Genomic_DNA"/>
</dbReference>
<reference evidence="4 5" key="1">
    <citation type="submission" date="2019-11" db="EMBL/GenBank/DDBJ databases">
        <authorList>
            <person name="Cho J.-C."/>
        </authorList>
    </citation>
    <scope>NUCLEOTIDE SEQUENCE [LARGE SCALE GENOMIC DNA]</scope>
    <source>
        <strain evidence="3 4">JH1073</strain>
        <strain evidence="2 5">JH702</strain>
    </source>
</reference>
<dbReference type="PRINTS" id="PR00368">
    <property type="entry name" value="FADPNR"/>
</dbReference>
<sequence>MYLSPNSTESHNIVIIGAGSAGLATSYFLTERGVEHLILERGDVGNTWDVERWDGFYLVNPNWAVRLPGFHYTGTDPEGYLSKIETIDYLKDYAKHFGAPVRTGVEVDSIEQNQDGSYKLSLGGDNEGNVIEARCVVVATGAFGIPKVPEYSADIDDSFVQMHSAAYKNPQSLDDGAVLVVGSGQSGAQIAEELHDAGKKVFLSVGNAGRRPRRYRGRDSSWWNYTMGSFDKTIENVESVDDARYGSSSHTSGARGGHNIYLRQMAKEGVTLVGPVTGGEGNTISLRTDLAEILKAVDDHPVKWKANVDAYVEKNGIQVPPDDVIDPPGISEWPKGDAPSSLNLADAGITTIIWSTGFKYDFDWIKLPITGEYNYPIQQRGVTEYSGLYFMGLQWMYGSKSAQFIGVGEDAEYVSGHVADNFG</sequence>
<dbReference type="GO" id="GO:0004497">
    <property type="term" value="F:monooxygenase activity"/>
    <property type="evidence" value="ECO:0007669"/>
    <property type="project" value="UniProtKB-KW"/>
</dbReference>
<accession>A0AAJ5ZER7</accession>
<dbReference type="PANTHER" id="PTHR43539:SF78">
    <property type="entry name" value="FLAVIN-CONTAINING MONOOXYGENASE"/>
    <property type="match status" value="1"/>
</dbReference>
<dbReference type="GO" id="GO:0050660">
    <property type="term" value="F:flavin adenine dinucleotide binding"/>
    <property type="evidence" value="ECO:0007669"/>
    <property type="project" value="TreeGrafter"/>
</dbReference>
<dbReference type="SUPFAM" id="SSF51905">
    <property type="entry name" value="FAD/NAD(P)-binding domain"/>
    <property type="match status" value="1"/>
</dbReference>
<evidence type="ECO:0000313" key="4">
    <source>
        <dbReference type="Proteomes" id="UP001219901"/>
    </source>
</evidence>